<keyword evidence="2" id="KW-1185">Reference proteome</keyword>
<evidence type="ECO:0000313" key="1">
    <source>
        <dbReference type="EMBL" id="KAJ0980597.1"/>
    </source>
</evidence>
<dbReference type="EMBL" id="JAGGNH010000002">
    <property type="protein sequence ID" value="KAJ0980597.1"/>
    <property type="molecule type" value="Genomic_DNA"/>
</dbReference>
<organism evidence="1 2">
    <name type="scientific">Dioscorea zingiberensis</name>
    <dbReference type="NCBI Taxonomy" id="325984"/>
    <lineage>
        <taxon>Eukaryota</taxon>
        <taxon>Viridiplantae</taxon>
        <taxon>Streptophyta</taxon>
        <taxon>Embryophyta</taxon>
        <taxon>Tracheophyta</taxon>
        <taxon>Spermatophyta</taxon>
        <taxon>Magnoliopsida</taxon>
        <taxon>Liliopsida</taxon>
        <taxon>Dioscoreales</taxon>
        <taxon>Dioscoreaceae</taxon>
        <taxon>Dioscorea</taxon>
    </lineage>
</organism>
<gene>
    <name evidence="1" type="ORF">J5N97_008852</name>
</gene>
<accession>A0A9D5HLR9</accession>
<reference evidence="1" key="2">
    <citation type="journal article" date="2022" name="Hortic Res">
        <title>The genome of Dioscorea zingiberensis sheds light on the biosynthesis, origin and evolution of the medicinally important diosgenin saponins.</title>
        <authorList>
            <person name="Li Y."/>
            <person name="Tan C."/>
            <person name="Li Z."/>
            <person name="Guo J."/>
            <person name="Li S."/>
            <person name="Chen X."/>
            <person name="Wang C."/>
            <person name="Dai X."/>
            <person name="Yang H."/>
            <person name="Song W."/>
            <person name="Hou L."/>
            <person name="Xu J."/>
            <person name="Tong Z."/>
            <person name="Xu A."/>
            <person name="Yuan X."/>
            <person name="Wang W."/>
            <person name="Yang Q."/>
            <person name="Chen L."/>
            <person name="Sun Z."/>
            <person name="Wang K."/>
            <person name="Pan B."/>
            <person name="Chen J."/>
            <person name="Bao Y."/>
            <person name="Liu F."/>
            <person name="Qi X."/>
            <person name="Gang D.R."/>
            <person name="Wen J."/>
            <person name="Li J."/>
        </authorList>
    </citation>
    <scope>NUCLEOTIDE SEQUENCE</scope>
    <source>
        <strain evidence="1">Dzin_1.0</strain>
    </source>
</reference>
<sequence>MGSSVKTPEDVLESMMNDGTSERASSQLQTPPLQIGAFILHGDNQEILSVLSLKWQGARLNRSLGPFHSPARVSHPIGSIRFRWQEMINDQSLHQPLGVLHLSLQVIKVDQPHKEIVALNFNWETFTGQKEFLGVVVITDILQSRILGTLLLNLEIKNLSHNKPIGLFLLGWMGFNPRGNASRIQRLLDLRWIFFGDPELNDDQNLLLGSVDFDFQRIHPTASNDTFFGSISMLDRLGIPPANLSWSYDRNPPPLNRE</sequence>
<dbReference type="AlphaFoldDB" id="A0A9D5HLR9"/>
<evidence type="ECO:0000313" key="2">
    <source>
        <dbReference type="Proteomes" id="UP001085076"/>
    </source>
</evidence>
<protein>
    <submittedName>
        <fullName evidence="1">Uncharacterized protein</fullName>
    </submittedName>
</protein>
<proteinExistence type="predicted"/>
<dbReference type="Proteomes" id="UP001085076">
    <property type="component" value="Miscellaneous, Linkage group lg02"/>
</dbReference>
<reference evidence="1" key="1">
    <citation type="submission" date="2021-03" db="EMBL/GenBank/DDBJ databases">
        <authorList>
            <person name="Li Z."/>
            <person name="Yang C."/>
        </authorList>
    </citation>
    <scope>NUCLEOTIDE SEQUENCE</scope>
    <source>
        <strain evidence="1">Dzin_1.0</strain>
        <tissue evidence="1">Leaf</tissue>
    </source>
</reference>
<name>A0A9D5HLR9_9LILI</name>
<comment type="caution">
    <text evidence="1">The sequence shown here is derived from an EMBL/GenBank/DDBJ whole genome shotgun (WGS) entry which is preliminary data.</text>
</comment>